<dbReference type="Proteomes" id="UP001523216">
    <property type="component" value="Unassembled WGS sequence"/>
</dbReference>
<dbReference type="PANTHER" id="PTHR43265">
    <property type="entry name" value="ESTERASE ESTD"/>
    <property type="match status" value="1"/>
</dbReference>
<feature type="domain" description="EF-hand" evidence="2">
    <location>
        <begin position="216"/>
        <end position="241"/>
    </location>
</feature>
<dbReference type="PROSITE" id="PS50222">
    <property type="entry name" value="EF_HAND_2"/>
    <property type="match status" value="1"/>
</dbReference>
<evidence type="ECO:0000256" key="1">
    <source>
        <dbReference type="SAM" id="SignalP"/>
    </source>
</evidence>
<proteinExistence type="predicted"/>
<dbReference type="EMBL" id="JAMQOL010000053">
    <property type="protein sequence ID" value="MCM4082999.1"/>
    <property type="molecule type" value="Genomic_DNA"/>
</dbReference>
<dbReference type="InterPro" id="IPR018247">
    <property type="entry name" value="EF_Hand_1_Ca_BS"/>
</dbReference>
<keyword evidence="3" id="KW-0378">Hydrolase</keyword>
<evidence type="ECO:0000313" key="4">
    <source>
        <dbReference type="Proteomes" id="UP001523216"/>
    </source>
</evidence>
<dbReference type="GO" id="GO:0016787">
    <property type="term" value="F:hydrolase activity"/>
    <property type="evidence" value="ECO:0007669"/>
    <property type="project" value="UniProtKB-KW"/>
</dbReference>
<organism evidence="3 4">
    <name type="scientific">Paractinoplanes hotanensis</name>
    <dbReference type="NCBI Taxonomy" id="2906497"/>
    <lineage>
        <taxon>Bacteria</taxon>
        <taxon>Bacillati</taxon>
        <taxon>Actinomycetota</taxon>
        <taxon>Actinomycetes</taxon>
        <taxon>Micromonosporales</taxon>
        <taxon>Micromonosporaceae</taxon>
        <taxon>Paractinoplanes</taxon>
    </lineage>
</organism>
<dbReference type="PROSITE" id="PS00018">
    <property type="entry name" value="EF_HAND_1"/>
    <property type="match status" value="1"/>
</dbReference>
<dbReference type="InterPro" id="IPR002048">
    <property type="entry name" value="EF_hand_dom"/>
</dbReference>
<feature type="signal peptide" evidence="1">
    <location>
        <begin position="1"/>
        <end position="21"/>
    </location>
</feature>
<gene>
    <name evidence="3" type="ORF">LXN57_36110</name>
</gene>
<dbReference type="InterPro" id="IPR022742">
    <property type="entry name" value="Hydrolase_4"/>
</dbReference>
<dbReference type="SUPFAM" id="SSF53474">
    <property type="entry name" value="alpha/beta-Hydrolases"/>
    <property type="match status" value="1"/>
</dbReference>
<dbReference type="RefSeq" id="WP_251802707.1">
    <property type="nucleotide sequence ID" value="NZ_JAMQOL010000053.1"/>
</dbReference>
<dbReference type="Gene3D" id="3.40.50.1820">
    <property type="entry name" value="alpha/beta hydrolase"/>
    <property type="match status" value="1"/>
</dbReference>
<keyword evidence="1" id="KW-0732">Signal</keyword>
<evidence type="ECO:0000313" key="3">
    <source>
        <dbReference type="EMBL" id="MCM4082999.1"/>
    </source>
</evidence>
<dbReference type="InterPro" id="IPR029058">
    <property type="entry name" value="AB_hydrolase_fold"/>
</dbReference>
<dbReference type="PANTHER" id="PTHR43265:SF1">
    <property type="entry name" value="ESTERASE ESTD"/>
    <property type="match status" value="1"/>
</dbReference>
<evidence type="ECO:0000259" key="2">
    <source>
        <dbReference type="PROSITE" id="PS50222"/>
    </source>
</evidence>
<dbReference type="Pfam" id="PF12146">
    <property type="entry name" value="Hydrolase_4"/>
    <property type="match status" value="1"/>
</dbReference>
<name>A0ABT0YCM9_9ACTN</name>
<reference evidence="3 4" key="1">
    <citation type="submission" date="2022-06" db="EMBL/GenBank/DDBJ databases">
        <title>Actinoplanes abujensis sp. nov., isolated from Nigerian arid soil.</title>
        <authorList>
            <person name="Ding P."/>
        </authorList>
    </citation>
    <scope>NUCLEOTIDE SEQUENCE [LARGE SCALE GENOMIC DNA]</scope>
    <source>
        <strain evidence="4">TRM88002</strain>
    </source>
</reference>
<dbReference type="InterPro" id="IPR053145">
    <property type="entry name" value="AB_hydrolase_Est10"/>
</dbReference>
<accession>A0ABT0YCM9</accession>
<comment type="caution">
    <text evidence="3">The sequence shown here is derived from an EMBL/GenBank/DDBJ whole genome shotgun (WGS) entry which is preliminary data.</text>
</comment>
<sequence length="388" mass="41039">MRVKKIAVLAAAALVVGLVPAAGAQARAKPGSEWAGITREAVTIPMSGGWSAKGELTFPKGSRGRLPVVVLLHGSGKNDMDQTLAPGVATFKSVARSVSASGFAVLRFNKRGVVGVGPVLSDNPAFLDLDKPYEQTVRDAAAVIRFARNSPRVDPAKIFLLGHSEGTQVAGNLVADPRAYGIRKPAGVVAMGVVHGTTREVIYYQIVGRTLGQLHEEFDFDGDGRLTRAEVSEGLVGRPAEVAAQFRALLTAPATDANGDGVLAIDAEVEPVVRAATGFDQFPNLPGLPEQFARYITDFGRFPTPARTLPRYDGPVLLLNGQTDIQTAVRGAIVTDAALAAAKNRDHTLITYPGVSHLMNVTSEYQPALGNPDPAVLRDITAWLAARR</sequence>
<keyword evidence="4" id="KW-1185">Reference proteome</keyword>
<feature type="chain" id="PRO_5046820471" evidence="1">
    <location>
        <begin position="22"/>
        <end position="388"/>
    </location>
</feature>
<protein>
    <submittedName>
        <fullName evidence="3">Alpha/beta fold hydrolase</fullName>
    </submittedName>
</protein>